<accession>A0A409VX32</accession>
<evidence type="ECO:0000313" key="2">
    <source>
        <dbReference type="EMBL" id="PPQ70824.1"/>
    </source>
</evidence>
<protein>
    <submittedName>
        <fullName evidence="2">Uncharacterized protein</fullName>
    </submittedName>
</protein>
<name>A0A409VX32_9AGAR</name>
<reference evidence="2 3" key="1">
    <citation type="journal article" date="2018" name="Evol. Lett.">
        <title>Horizontal gene cluster transfer increased hallucinogenic mushroom diversity.</title>
        <authorList>
            <person name="Reynolds H.T."/>
            <person name="Vijayakumar V."/>
            <person name="Gluck-Thaler E."/>
            <person name="Korotkin H.B."/>
            <person name="Matheny P.B."/>
            <person name="Slot J.C."/>
        </authorList>
    </citation>
    <scope>NUCLEOTIDE SEQUENCE [LARGE SCALE GENOMIC DNA]</scope>
    <source>
        <strain evidence="2 3">2629</strain>
    </source>
</reference>
<dbReference type="EMBL" id="NHTK01005939">
    <property type="protein sequence ID" value="PPQ70824.1"/>
    <property type="molecule type" value="Genomic_DNA"/>
</dbReference>
<feature type="compositionally biased region" description="Acidic residues" evidence="1">
    <location>
        <begin position="43"/>
        <end position="56"/>
    </location>
</feature>
<sequence length="335" mass="38525">MLITTGYAIKFTEAFPWVYKQKGLTRDDFVSTKCPVNIREEETPSADDSEVDDPGSEDPRYRASDLTYLITEDLEDAGLGGFGPPVLFEHPRTKEMVIIIPLYEKELDRVAVIQRRHFMDETPWDLMKKKKLIERSGLDDKQFDWVTAFIPFHRKPPAVVVNFGWACERPNFKPTTITLSFGDANGTIKVDEEYKVPYMLDAGQGVKLWDLKPVTYLPTYRGIKFYITQQLIAPQPVYFKLDMTRDDSAERKDLGYLRLDPIYHKVNDDQTISVVIDLTAEMSYKGSFVRLTATEAYELCYEEVLRGERGELCNVTTKRFYPFKKDSNSEVAVGA</sequence>
<gene>
    <name evidence="2" type="ORF">CVT24_001042</name>
</gene>
<dbReference type="AlphaFoldDB" id="A0A409VX32"/>
<evidence type="ECO:0000313" key="3">
    <source>
        <dbReference type="Proteomes" id="UP000284842"/>
    </source>
</evidence>
<comment type="caution">
    <text evidence="2">The sequence shown here is derived from an EMBL/GenBank/DDBJ whole genome shotgun (WGS) entry which is preliminary data.</text>
</comment>
<feature type="region of interest" description="Disordered" evidence="1">
    <location>
        <begin position="36"/>
        <end position="60"/>
    </location>
</feature>
<keyword evidence="3" id="KW-1185">Reference proteome</keyword>
<proteinExistence type="predicted"/>
<organism evidence="2 3">
    <name type="scientific">Panaeolus cyanescens</name>
    <dbReference type="NCBI Taxonomy" id="181874"/>
    <lineage>
        <taxon>Eukaryota</taxon>
        <taxon>Fungi</taxon>
        <taxon>Dikarya</taxon>
        <taxon>Basidiomycota</taxon>
        <taxon>Agaricomycotina</taxon>
        <taxon>Agaricomycetes</taxon>
        <taxon>Agaricomycetidae</taxon>
        <taxon>Agaricales</taxon>
        <taxon>Agaricineae</taxon>
        <taxon>Galeropsidaceae</taxon>
        <taxon>Panaeolus</taxon>
    </lineage>
</organism>
<dbReference type="InParanoid" id="A0A409VX32"/>
<dbReference type="Proteomes" id="UP000284842">
    <property type="component" value="Unassembled WGS sequence"/>
</dbReference>
<evidence type="ECO:0000256" key="1">
    <source>
        <dbReference type="SAM" id="MobiDB-lite"/>
    </source>
</evidence>